<keyword evidence="7 9" id="KW-0460">Magnesium</keyword>
<dbReference type="Proteomes" id="UP000765509">
    <property type="component" value="Unassembled WGS sequence"/>
</dbReference>
<dbReference type="PANTHER" id="PTHR22748:SF6">
    <property type="entry name" value="DNA-(APURINIC OR APYRIMIDINIC SITE) ENDONUCLEASE"/>
    <property type="match status" value="1"/>
</dbReference>
<evidence type="ECO:0000256" key="6">
    <source>
        <dbReference type="ARBA" id="ARBA00022839"/>
    </source>
</evidence>
<feature type="compositionally biased region" description="Basic and acidic residues" evidence="12">
    <location>
        <begin position="55"/>
        <end position="64"/>
    </location>
</feature>
<keyword evidence="15" id="KW-1185">Reference proteome</keyword>
<dbReference type="Pfam" id="PF03372">
    <property type="entry name" value="Exo_endo_phos"/>
    <property type="match status" value="1"/>
</dbReference>
<keyword evidence="11" id="KW-0234">DNA repair</keyword>
<dbReference type="NCBIfam" id="TIGR00633">
    <property type="entry name" value="xth"/>
    <property type="match status" value="1"/>
</dbReference>
<keyword evidence="9" id="KW-0464">Manganese</keyword>
<evidence type="ECO:0000313" key="14">
    <source>
        <dbReference type="EMBL" id="MBW0512252.1"/>
    </source>
</evidence>
<feature type="binding site" evidence="9">
    <location>
        <position position="247"/>
    </location>
    <ligand>
        <name>Mg(2+)</name>
        <dbReference type="ChEBI" id="CHEBI:18420"/>
        <label>1</label>
    </ligand>
</feature>
<reference evidence="14" key="1">
    <citation type="submission" date="2021-03" db="EMBL/GenBank/DDBJ databases">
        <title>Draft genome sequence of rust myrtle Austropuccinia psidii MF-1, a brazilian biotype.</title>
        <authorList>
            <person name="Quecine M.C."/>
            <person name="Pachon D.M.R."/>
            <person name="Bonatelli M.L."/>
            <person name="Correr F.H."/>
            <person name="Franceschini L.M."/>
            <person name="Leite T.F."/>
            <person name="Margarido G.R.A."/>
            <person name="Almeida C.A."/>
            <person name="Ferrarezi J.A."/>
            <person name="Labate C.A."/>
        </authorList>
    </citation>
    <scope>NUCLEOTIDE SEQUENCE</scope>
    <source>
        <strain evidence="14">MF-1</strain>
    </source>
</reference>
<comment type="similarity">
    <text evidence="1 11">Belongs to the DNA repair enzymes AP/ExoA family.</text>
</comment>
<feature type="active site" description="Proton donor/acceptor" evidence="8">
    <location>
        <position position="247"/>
    </location>
</feature>
<dbReference type="CDD" id="cd09087">
    <property type="entry name" value="Ape1-like_AP-endo"/>
    <property type="match status" value="1"/>
</dbReference>
<keyword evidence="3" id="KW-0540">Nuclease</keyword>
<keyword evidence="4 9" id="KW-0479">Metal-binding</keyword>
<dbReference type="GO" id="GO:0008311">
    <property type="term" value="F:double-stranded DNA 3'-5' DNA exonuclease activity"/>
    <property type="evidence" value="ECO:0007669"/>
    <property type="project" value="TreeGrafter"/>
</dbReference>
<keyword evidence="2" id="KW-0963">Cytoplasm</keyword>
<comment type="cofactor">
    <cofactor evidence="9 11">
        <name>Mg(2+)</name>
        <dbReference type="ChEBI" id="CHEBI:18420"/>
    </cofactor>
    <cofactor evidence="9 11">
        <name>Mn(2+)</name>
        <dbReference type="ChEBI" id="CHEBI:29035"/>
    </cofactor>
    <text evidence="9 11">Probably binds two magnesium or manganese ions per subunit.</text>
</comment>
<comment type="caution">
    <text evidence="14">The sequence shown here is derived from an EMBL/GenBank/DDBJ whole genome shotgun (WGS) entry which is preliminary data.</text>
</comment>
<feature type="site" description="Interaction with DNA substrate" evidence="10">
    <location>
        <position position="354"/>
    </location>
</feature>
<dbReference type="NCBIfam" id="TIGR00195">
    <property type="entry name" value="exoDNase_III"/>
    <property type="match status" value="1"/>
</dbReference>
<accession>A0A9Q3E6P5</accession>
<proteinExistence type="inferred from homology"/>
<dbReference type="GO" id="GO:0003906">
    <property type="term" value="F:DNA-(apurinic or apyrimidinic site) endonuclease activity"/>
    <property type="evidence" value="ECO:0007669"/>
    <property type="project" value="TreeGrafter"/>
</dbReference>
<evidence type="ECO:0000256" key="5">
    <source>
        <dbReference type="ARBA" id="ARBA00022801"/>
    </source>
</evidence>
<dbReference type="InterPro" id="IPR004808">
    <property type="entry name" value="AP_endonuc_1"/>
</dbReference>
<feature type="binding site" evidence="9">
    <location>
        <position position="353"/>
    </location>
    <ligand>
        <name>Mg(2+)</name>
        <dbReference type="ChEBI" id="CHEBI:18420"/>
        <label>1</label>
    </ligand>
</feature>
<dbReference type="InterPro" id="IPR005135">
    <property type="entry name" value="Endo/exonuclease/phosphatase"/>
</dbReference>
<evidence type="ECO:0000256" key="4">
    <source>
        <dbReference type="ARBA" id="ARBA00022723"/>
    </source>
</evidence>
<dbReference type="Gene3D" id="3.60.10.10">
    <property type="entry name" value="Endonuclease/exonuclease/phosphatase"/>
    <property type="match status" value="1"/>
</dbReference>
<gene>
    <name evidence="14" type="ORF">O181_051967</name>
</gene>
<name>A0A9Q3E6P5_9BASI</name>
<dbReference type="GO" id="GO:0046872">
    <property type="term" value="F:metal ion binding"/>
    <property type="evidence" value="ECO:0007669"/>
    <property type="project" value="UniProtKB-KW"/>
</dbReference>
<evidence type="ECO:0000256" key="11">
    <source>
        <dbReference type="RuleBase" id="RU362131"/>
    </source>
</evidence>
<feature type="binding site" evidence="9">
    <location>
        <position position="106"/>
    </location>
    <ligand>
        <name>Mg(2+)</name>
        <dbReference type="ChEBI" id="CHEBI:18420"/>
        <label>1</label>
    </ligand>
</feature>
<dbReference type="SUPFAM" id="SSF56219">
    <property type="entry name" value="DNase I-like"/>
    <property type="match status" value="1"/>
</dbReference>
<evidence type="ECO:0000256" key="1">
    <source>
        <dbReference type="ARBA" id="ARBA00007092"/>
    </source>
</evidence>
<dbReference type="AlphaFoldDB" id="A0A9Q3E6P5"/>
<keyword evidence="5" id="KW-0378">Hydrolase</keyword>
<sequence>MVWRSFSQRAAAKTISQSLRPSPSARWFGSSDASRVVAFHLPTMPASEKSKRKVKSEDVEEKAPKAKKAKGPVVPLHDYLPTNRTFPEKLQFPPKADKSLRISTWNVCGVNACEKKGLKTYLTAEDPDIMIMSETKTQAEPDIMHIKHQYKYRYWGGDPIKGYAGVAILSKHKPLDVVYGLPTATDPASTAGRMIMLEFSTFYLIGTYTPNAGDQLKYMDRKKEWNVSFEKYLRELDSKKPVIWGGDINCALTEKDIRNAATNWNKSAGYTQVECDGLNSQLNPSKDSGHQKLVDVWRHLHPELEGHYTYYSYRFGAREKGIGWRIDSFIISERVVENTQGCEIRHECYGASDHVPVVLEITLAP</sequence>
<evidence type="ECO:0000256" key="10">
    <source>
        <dbReference type="PIRSR" id="PIRSR604808-3"/>
    </source>
</evidence>
<dbReference type="PANTHER" id="PTHR22748">
    <property type="entry name" value="AP ENDONUCLEASE"/>
    <property type="match status" value="1"/>
</dbReference>
<evidence type="ECO:0000256" key="8">
    <source>
        <dbReference type="PIRSR" id="PIRSR604808-1"/>
    </source>
</evidence>
<feature type="binding site" evidence="9">
    <location>
        <position position="354"/>
    </location>
    <ligand>
        <name>Mg(2+)</name>
        <dbReference type="ChEBI" id="CHEBI:18420"/>
        <label>1</label>
    </ligand>
</feature>
<evidence type="ECO:0000256" key="2">
    <source>
        <dbReference type="ARBA" id="ARBA00022490"/>
    </source>
</evidence>
<evidence type="ECO:0000256" key="9">
    <source>
        <dbReference type="PIRSR" id="PIRSR604808-2"/>
    </source>
</evidence>
<feature type="domain" description="Endonuclease/exonuclease/phosphatase" evidence="13">
    <location>
        <begin position="104"/>
        <end position="354"/>
    </location>
</feature>
<dbReference type="PROSITE" id="PS51435">
    <property type="entry name" value="AP_NUCLEASE_F1_4"/>
    <property type="match status" value="1"/>
</dbReference>
<evidence type="ECO:0000313" key="15">
    <source>
        <dbReference type="Proteomes" id="UP000765509"/>
    </source>
</evidence>
<dbReference type="GO" id="GO:0005634">
    <property type="term" value="C:nucleus"/>
    <property type="evidence" value="ECO:0007669"/>
    <property type="project" value="TreeGrafter"/>
</dbReference>
<organism evidence="14 15">
    <name type="scientific">Austropuccinia psidii MF-1</name>
    <dbReference type="NCBI Taxonomy" id="1389203"/>
    <lineage>
        <taxon>Eukaryota</taxon>
        <taxon>Fungi</taxon>
        <taxon>Dikarya</taxon>
        <taxon>Basidiomycota</taxon>
        <taxon>Pucciniomycotina</taxon>
        <taxon>Pucciniomycetes</taxon>
        <taxon>Pucciniales</taxon>
        <taxon>Sphaerophragmiaceae</taxon>
        <taxon>Austropuccinia</taxon>
    </lineage>
</organism>
<feature type="active site" evidence="8">
    <location>
        <position position="208"/>
    </location>
</feature>
<protein>
    <recommendedName>
        <fullName evidence="11">DNA-(apurinic or apyrimidinic site) endonuclease</fullName>
        <ecNumber evidence="11">3.1.-.-</ecNumber>
    </recommendedName>
</protein>
<feature type="active site" description="Proton acceptor" evidence="8">
    <location>
        <position position="354"/>
    </location>
</feature>
<dbReference type="GO" id="GO:0006284">
    <property type="term" value="P:base-excision repair"/>
    <property type="evidence" value="ECO:0007669"/>
    <property type="project" value="TreeGrafter"/>
</dbReference>
<feature type="site" description="Important for catalytic activity" evidence="10">
    <location>
        <position position="327"/>
    </location>
</feature>
<evidence type="ECO:0000259" key="13">
    <source>
        <dbReference type="Pfam" id="PF03372"/>
    </source>
</evidence>
<dbReference type="FunFam" id="3.60.10.10:FF:000054">
    <property type="entry name" value="Exodeoxyribonuclease III"/>
    <property type="match status" value="1"/>
</dbReference>
<feature type="site" description="Transition state stabilizer" evidence="10">
    <location>
        <position position="249"/>
    </location>
</feature>
<evidence type="ECO:0000256" key="7">
    <source>
        <dbReference type="ARBA" id="ARBA00022842"/>
    </source>
</evidence>
<dbReference type="OrthoDB" id="498125at2759"/>
<evidence type="ECO:0000256" key="12">
    <source>
        <dbReference type="SAM" id="MobiDB-lite"/>
    </source>
</evidence>
<dbReference type="InterPro" id="IPR036691">
    <property type="entry name" value="Endo/exonu/phosph_ase_sf"/>
</dbReference>
<keyword evidence="11" id="KW-0227">DNA damage</keyword>
<dbReference type="EMBL" id="AVOT02022688">
    <property type="protein sequence ID" value="MBW0512252.1"/>
    <property type="molecule type" value="Genomic_DNA"/>
</dbReference>
<dbReference type="EC" id="3.1.-.-" evidence="11"/>
<feature type="binding site" evidence="9">
    <location>
        <position position="134"/>
    </location>
    <ligand>
        <name>Mg(2+)</name>
        <dbReference type="ChEBI" id="CHEBI:18420"/>
        <label>1</label>
    </ligand>
</feature>
<feature type="binding site" evidence="9">
    <location>
        <position position="249"/>
    </location>
    <ligand>
        <name>Mg(2+)</name>
        <dbReference type="ChEBI" id="CHEBI:18420"/>
        <label>1</label>
    </ligand>
</feature>
<evidence type="ECO:0000256" key="3">
    <source>
        <dbReference type="ARBA" id="ARBA00022722"/>
    </source>
</evidence>
<dbReference type="GO" id="GO:0008081">
    <property type="term" value="F:phosphoric diester hydrolase activity"/>
    <property type="evidence" value="ECO:0007669"/>
    <property type="project" value="TreeGrafter"/>
</dbReference>
<feature type="region of interest" description="Disordered" evidence="12">
    <location>
        <begin position="44"/>
        <end position="74"/>
    </location>
</feature>
<keyword evidence="6" id="KW-0269">Exonuclease</keyword>